<dbReference type="Proteomes" id="UP000823637">
    <property type="component" value="Unassembled WGS sequence"/>
</dbReference>
<proteinExistence type="predicted"/>
<feature type="domain" description="Polysaccharide export protein N-terminal" evidence="3">
    <location>
        <begin position="45"/>
        <end position="134"/>
    </location>
</feature>
<accession>A0A9D9HAH3</accession>
<evidence type="ECO:0000259" key="3">
    <source>
        <dbReference type="Pfam" id="PF02563"/>
    </source>
</evidence>
<sequence length="257" mass="28954">MRKSIAIVLFLSAMLVCMPSCITNKSTTLLQTDDKLPQYPKAEYEYYRIRPNDWLVMRVLTLNEESYEIYNKSTQNTSNTINGVQSGFRVYDDGTIDIPFIDGIPVAGLTVREAAKAVQDTLRSFVPDAIVKLALANDRFYVLGEATTGSFQLYKEKLNIFQAIALAGQIRPNSDRSRVTIIRDNPDGGRPIMKQFDLRTASIIGSEYYYVQPNDVLYFPSIKGDFFKVEDYTSSLGSVTTSLNFLVTVINLGMSIW</sequence>
<comment type="caution">
    <text evidence="4">The sequence shown here is derived from an EMBL/GenBank/DDBJ whole genome shotgun (WGS) entry which is preliminary data.</text>
</comment>
<protein>
    <submittedName>
        <fullName evidence="4">Polysaccharide biosynthesis/export family protein</fullName>
    </submittedName>
</protein>
<feature type="chain" id="PRO_5039527732" evidence="2">
    <location>
        <begin position="23"/>
        <end position="257"/>
    </location>
</feature>
<evidence type="ECO:0000256" key="1">
    <source>
        <dbReference type="ARBA" id="ARBA00022729"/>
    </source>
</evidence>
<dbReference type="InterPro" id="IPR003715">
    <property type="entry name" value="Poly_export_N"/>
</dbReference>
<dbReference type="PANTHER" id="PTHR33619:SF3">
    <property type="entry name" value="POLYSACCHARIDE EXPORT PROTEIN GFCE-RELATED"/>
    <property type="match status" value="1"/>
</dbReference>
<dbReference type="Pfam" id="PF02563">
    <property type="entry name" value="Poly_export"/>
    <property type="match status" value="1"/>
</dbReference>
<organism evidence="4 5">
    <name type="scientific">Candidatus Enterocola intestinipullorum</name>
    <dbReference type="NCBI Taxonomy" id="2840783"/>
    <lineage>
        <taxon>Bacteria</taxon>
        <taxon>Pseudomonadati</taxon>
        <taxon>Bacteroidota</taxon>
        <taxon>Bacteroidia</taxon>
        <taxon>Bacteroidales</taxon>
        <taxon>Candidatus Enterocola</taxon>
    </lineage>
</organism>
<dbReference type="Gene3D" id="3.10.560.10">
    <property type="entry name" value="Outer membrane lipoprotein wza domain like"/>
    <property type="match status" value="1"/>
</dbReference>
<dbReference type="Gene3D" id="3.30.1950.10">
    <property type="entry name" value="wza like domain"/>
    <property type="match status" value="1"/>
</dbReference>
<name>A0A9D9HAH3_9BACT</name>
<evidence type="ECO:0000313" key="4">
    <source>
        <dbReference type="EMBL" id="MBO8447150.1"/>
    </source>
</evidence>
<evidence type="ECO:0000256" key="2">
    <source>
        <dbReference type="SAM" id="SignalP"/>
    </source>
</evidence>
<dbReference type="PANTHER" id="PTHR33619">
    <property type="entry name" value="POLYSACCHARIDE EXPORT PROTEIN GFCE-RELATED"/>
    <property type="match status" value="1"/>
</dbReference>
<evidence type="ECO:0000313" key="5">
    <source>
        <dbReference type="Proteomes" id="UP000823637"/>
    </source>
</evidence>
<gene>
    <name evidence="4" type="ORF">IAC32_05340</name>
</gene>
<dbReference type="AlphaFoldDB" id="A0A9D9HAH3"/>
<reference evidence="4" key="2">
    <citation type="journal article" date="2021" name="PeerJ">
        <title>Extensive microbial diversity within the chicken gut microbiome revealed by metagenomics and culture.</title>
        <authorList>
            <person name="Gilroy R."/>
            <person name="Ravi A."/>
            <person name="Getino M."/>
            <person name="Pursley I."/>
            <person name="Horton D.L."/>
            <person name="Alikhan N.F."/>
            <person name="Baker D."/>
            <person name="Gharbi K."/>
            <person name="Hall N."/>
            <person name="Watson M."/>
            <person name="Adriaenssens E.M."/>
            <person name="Foster-Nyarko E."/>
            <person name="Jarju S."/>
            <person name="Secka A."/>
            <person name="Antonio M."/>
            <person name="Oren A."/>
            <person name="Chaudhuri R.R."/>
            <person name="La Ragione R."/>
            <person name="Hildebrand F."/>
            <person name="Pallen M.J."/>
        </authorList>
    </citation>
    <scope>NUCLEOTIDE SEQUENCE</scope>
    <source>
        <strain evidence="4">D3-1215</strain>
    </source>
</reference>
<dbReference type="EMBL" id="JADIMR010000080">
    <property type="protein sequence ID" value="MBO8447150.1"/>
    <property type="molecule type" value="Genomic_DNA"/>
</dbReference>
<keyword evidence="1 2" id="KW-0732">Signal</keyword>
<dbReference type="InterPro" id="IPR049712">
    <property type="entry name" value="Poly_export"/>
</dbReference>
<reference evidence="4" key="1">
    <citation type="submission" date="2020-10" db="EMBL/GenBank/DDBJ databases">
        <authorList>
            <person name="Gilroy R."/>
        </authorList>
    </citation>
    <scope>NUCLEOTIDE SEQUENCE</scope>
    <source>
        <strain evidence="4">D3-1215</strain>
    </source>
</reference>
<feature type="signal peptide" evidence="2">
    <location>
        <begin position="1"/>
        <end position="22"/>
    </location>
</feature>
<dbReference type="GO" id="GO:0015159">
    <property type="term" value="F:polysaccharide transmembrane transporter activity"/>
    <property type="evidence" value="ECO:0007669"/>
    <property type="project" value="InterPro"/>
</dbReference>